<gene>
    <name evidence="1" type="ORF">FMM06_08175</name>
</gene>
<dbReference type="OrthoDB" id="4239190at2"/>
<sequence length="226" mass="25729">MSARFDELSVRIGELRKLLLPAKFDPTGLYKDAMRVSTRAMSFRVLCHAEVEAYMEDRVLEISSTALKSWEKMRYVSTTAFHMIGFSGRTLDRPPETLHTEDQNKTKDWLSRVEIHDRFSRCVADYQRRVRKENHGIKEKNIMQMLVPIGFDMTKCDGIFLQAMSTFGEARGTVAHTSGKLHVQKGIDPKGEYSVLLGILKSLEIIDKEMDRLLLSACATELPAAN</sequence>
<dbReference type="AlphaFoldDB" id="A0A552UIP0"/>
<organism evidence="1 2">
    <name type="scientific">Glacieibacterium frigidum</name>
    <dbReference type="NCBI Taxonomy" id="2593303"/>
    <lineage>
        <taxon>Bacteria</taxon>
        <taxon>Pseudomonadati</taxon>
        <taxon>Pseudomonadota</taxon>
        <taxon>Alphaproteobacteria</taxon>
        <taxon>Sphingomonadales</taxon>
        <taxon>Sphingosinicellaceae</taxon>
        <taxon>Glacieibacterium</taxon>
    </lineage>
</organism>
<evidence type="ECO:0000313" key="2">
    <source>
        <dbReference type="Proteomes" id="UP000317894"/>
    </source>
</evidence>
<proteinExistence type="predicted"/>
<protein>
    <recommendedName>
        <fullName evidence="3">RiboL-PSP-HEPN domain-containing protein</fullName>
    </recommendedName>
</protein>
<accession>A0A552UIP0</accession>
<name>A0A552UIP0_9SPHN</name>
<evidence type="ECO:0000313" key="1">
    <source>
        <dbReference type="EMBL" id="TRW18074.1"/>
    </source>
</evidence>
<comment type="caution">
    <text evidence="1">The sequence shown here is derived from an EMBL/GenBank/DDBJ whole genome shotgun (WGS) entry which is preliminary data.</text>
</comment>
<dbReference type="EMBL" id="VJWA01000001">
    <property type="protein sequence ID" value="TRW18074.1"/>
    <property type="molecule type" value="Genomic_DNA"/>
</dbReference>
<keyword evidence="2" id="KW-1185">Reference proteome</keyword>
<reference evidence="1 2" key="1">
    <citation type="submission" date="2019-07" db="EMBL/GenBank/DDBJ databases">
        <title>Novel species isolated from glacier.</title>
        <authorList>
            <person name="Liu Q."/>
            <person name="Xin Y.-H."/>
        </authorList>
    </citation>
    <scope>NUCLEOTIDE SEQUENCE [LARGE SCALE GENOMIC DNA]</scope>
    <source>
        <strain evidence="1 2">LB1R16</strain>
    </source>
</reference>
<dbReference type="Proteomes" id="UP000317894">
    <property type="component" value="Unassembled WGS sequence"/>
</dbReference>
<dbReference type="RefSeq" id="WP_144236768.1">
    <property type="nucleotide sequence ID" value="NZ_VJWA01000001.1"/>
</dbReference>
<evidence type="ECO:0008006" key="3">
    <source>
        <dbReference type="Google" id="ProtNLM"/>
    </source>
</evidence>